<evidence type="ECO:0000256" key="5">
    <source>
        <dbReference type="PROSITE-ProRule" id="PRU00169"/>
    </source>
</evidence>
<dbReference type="InterPro" id="IPR001789">
    <property type="entry name" value="Sig_transdc_resp-reg_receiver"/>
</dbReference>
<feature type="modified residue" description="4-aspartylphosphate" evidence="5">
    <location>
        <position position="53"/>
    </location>
</feature>
<dbReference type="InterPro" id="IPR000792">
    <property type="entry name" value="Tscrpt_reg_LuxR_C"/>
</dbReference>
<dbReference type="CDD" id="cd06170">
    <property type="entry name" value="LuxR_C_like"/>
    <property type="match status" value="1"/>
</dbReference>
<dbReference type="PANTHER" id="PTHR43214">
    <property type="entry name" value="TWO-COMPONENT RESPONSE REGULATOR"/>
    <property type="match status" value="1"/>
</dbReference>
<organism evidence="8">
    <name type="scientific">Paraconexibacter sp. AEG42_29</name>
    <dbReference type="NCBI Taxonomy" id="2997339"/>
    <lineage>
        <taxon>Bacteria</taxon>
        <taxon>Bacillati</taxon>
        <taxon>Actinomycetota</taxon>
        <taxon>Thermoleophilia</taxon>
        <taxon>Solirubrobacterales</taxon>
        <taxon>Paraconexibacteraceae</taxon>
        <taxon>Paraconexibacter</taxon>
    </lineage>
</organism>
<dbReference type="GO" id="GO:0006355">
    <property type="term" value="P:regulation of DNA-templated transcription"/>
    <property type="evidence" value="ECO:0007669"/>
    <property type="project" value="InterPro"/>
</dbReference>
<dbReference type="InterPro" id="IPR039420">
    <property type="entry name" value="WalR-like"/>
</dbReference>
<evidence type="ECO:0000256" key="2">
    <source>
        <dbReference type="ARBA" id="ARBA00023015"/>
    </source>
</evidence>
<dbReference type="SMART" id="SM00421">
    <property type="entry name" value="HTH_LUXR"/>
    <property type="match status" value="1"/>
</dbReference>
<evidence type="ECO:0000256" key="1">
    <source>
        <dbReference type="ARBA" id="ARBA00022553"/>
    </source>
</evidence>
<dbReference type="PROSITE" id="PS50043">
    <property type="entry name" value="HTH_LUXR_2"/>
    <property type="match status" value="1"/>
</dbReference>
<dbReference type="Pfam" id="PF00196">
    <property type="entry name" value="GerE"/>
    <property type="match status" value="1"/>
</dbReference>
<dbReference type="AlphaFoldDB" id="A0AAU7AR23"/>
<dbReference type="InterPro" id="IPR011006">
    <property type="entry name" value="CheY-like_superfamily"/>
</dbReference>
<dbReference type="RefSeq" id="WP_354700631.1">
    <property type="nucleotide sequence ID" value="NZ_CP114014.1"/>
</dbReference>
<feature type="domain" description="HTH luxR-type" evidence="6">
    <location>
        <begin position="143"/>
        <end position="208"/>
    </location>
</feature>
<keyword evidence="3" id="KW-0238">DNA-binding</keyword>
<proteinExistence type="predicted"/>
<dbReference type="GO" id="GO:0000160">
    <property type="term" value="P:phosphorelay signal transduction system"/>
    <property type="evidence" value="ECO:0007669"/>
    <property type="project" value="InterPro"/>
</dbReference>
<reference evidence="8" key="1">
    <citation type="submission" date="2022-12" db="EMBL/GenBank/DDBJ databases">
        <title>Paraconexibacter alkalitolerans sp. nov. and Baekduia alba sp. nov., isolated from soil and emended description of the genera Paraconexibacter (Chun et al., 2020) and Baekduia (An et al., 2020).</title>
        <authorList>
            <person name="Vieira S."/>
            <person name="Huber K.J."/>
            <person name="Geppert A."/>
            <person name="Wolf J."/>
            <person name="Neumann-Schaal M."/>
            <person name="Muesken M."/>
            <person name="Overmann J."/>
        </authorList>
    </citation>
    <scope>NUCLEOTIDE SEQUENCE</scope>
    <source>
        <strain evidence="8">AEG42_29</strain>
    </source>
</reference>
<dbReference type="EMBL" id="CP114014">
    <property type="protein sequence ID" value="XAY04085.1"/>
    <property type="molecule type" value="Genomic_DNA"/>
</dbReference>
<evidence type="ECO:0000259" key="6">
    <source>
        <dbReference type="PROSITE" id="PS50043"/>
    </source>
</evidence>
<keyword evidence="1 5" id="KW-0597">Phosphoprotein</keyword>
<dbReference type="PRINTS" id="PR00038">
    <property type="entry name" value="HTHLUXR"/>
</dbReference>
<evidence type="ECO:0000256" key="3">
    <source>
        <dbReference type="ARBA" id="ARBA00023125"/>
    </source>
</evidence>
<keyword evidence="2" id="KW-0805">Transcription regulation</keyword>
<dbReference type="SUPFAM" id="SSF46894">
    <property type="entry name" value="C-terminal effector domain of the bipartite response regulators"/>
    <property type="match status" value="1"/>
</dbReference>
<feature type="domain" description="Response regulatory" evidence="7">
    <location>
        <begin position="2"/>
        <end position="118"/>
    </location>
</feature>
<accession>A0AAU7AR23</accession>
<dbReference type="Gene3D" id="3.40.50.2300">
    <property type="match status" value="1"/>
</dbReference>
<keyword evidence="4" id="KW-0804">Transcription</keyword>
<gene>
    <name evidence="8" type="primary">degU_1</name>
    <name evidence="8" type="ORF">DSM112329_00914</name>
</gene>
<sequence length="212" mass="22912">MRILLADDHGLVRQGLRLILESEPGFEVVAEADDGAEAVRVAGERELDLVILDITMPRLTGLQALAQLRRVQPALPVVMLSMHDNERFVVEALRAGASAYVLKSSVDRDLISACHAALSGGAFLHAGATRSLIDTLLAGDRPADGHGDQLSARETEVLKLIAEGHTTRQIGELLDISLKTVEGHRTRLSEKTGLKDRTALTRYAIRTGLIEA</sequence>
<dbReference type="PROSITE" id="PS00622">
    <property type="entry name" value="HTH_LUXR_1"/>
    <property type="match status" value="1"/>
</dbReference>
<dbReference type="PANTHER" id="PTHR43214:SF24">
    <property type="entry name" value="TRANSCRIPTIONAL REGULATORY PROTEIN NARL-RELATED"/>
    <property type="match status" value="1"/>
</dbReference>
<dbReference type="PROSITE" id="PS50110">
    <property type="entry name" value="RESPONSE_REGULATORY"/>
    <property type="match status" value="1"/>
</dbReference>
<dbReference type="KEGG" id="parq:DSM112329_00914"/>
<dbReference type="InterPro" id="IPR058245">
    <property type="entry name" value="NreC/VraR/RcsB-like_REC"/>
</dbReference>
<evidence type="ECO:0000313" key="8">
    <source>
        <dbReference type="EMBL" id="XAY04085.1"/>
    </source>
</evidence>
<dbReference type="SUPFAM" id="SSF52172">
    <property type="entry name" value="CheY-like"/>
    <property type="match status" value="1"/>
</dbReference>
<name>A0AAU7AR23_9ACTN</name>
<dbReference type="Pfam" id="PF00072">
    <property type="entry name" value="Response_reg"/>
    <property type="match status" value="1"/>
</dbReference>
<dbReference type="InterPro" id="IPR016032">
    <property type="entry name" value="Sig_transdc_resp-reg_C-effctor"/>
</dbReference>
<dbReference type="CDD" id="cd17535">
    <property type="entry name" value="REC_NarL-like"/>
    <property type="match status" value="1"/>
</dbReference>
<evidence type="ECO:0000256" key="4">
    <source>
        <dbReference type="ARBA" id="ARBA00023163"/>
    </source>
</evidence>
<protein>
    <submittedName>
        <fullName evidence="8">Transcriptional regulatory protein DegU</fullName>
    </submittedName>
</protein>
<dbReference type="GO" id="GO:0003677">
    <property type="term" value="F:DNA binding"/>
    <property type="evidence" value="ECO:0007669"/>
    <property type="project" value="UniProtKB-KW"/>
</dbReference>
<dbReference type="SMART" id="SM00448">
    <property type="entry name" value="REC"/>
    <property type="match status" value="1"/>
</dbReference>
<evidence type="ECO:0000259" key="7">
    <source>
        <dbReference type="PROSITE" id="PS50110"/>
    </source>
</evidence>